<dbReference type="InterPro" id="IPR036852">
    <property type="entry name" value="Peptidase_S8/S53_dom_sf"/>
</dbReference>
<organism evidence="10 11">
    <name type="scientific">Nocardiopsis akebiae</name>
    <dbReference type="NCBI Taxonomy" id="2831968"/>
    <lineage>
        <taxon>Bacteria</taxon>
        <taxon>Bacillati</taxon>
        <taxon>Actinomycetota</taxon>
        <taxon>Actinomycetes</taxon>
        <taxon>Streptosporangiales</taxon>
        <taxon>Nocardiopsidaceae</taxon>
        <taxon>Nocardiopsis</taxon>
    </lineage>
</organism>
<dbReference type="PANTHER" id="PTHR43806:SF11">
    <property type="entry name" value="CEREVISIN-RELATED"/>
    <property type="match status" value="1"/>
</dbReference>
<dbReference type="CDD" id="cd04077">
    <property type="entry name" value="Peptidases_S8_PCSK9_ProteinaseK_like"/>
    <property type="match status" value="1"/>
</dbReference>
<dbReference type="Pfam" id="PF00082">
    <property type="entry name" value="Peptidase_S8"/>
    <property type="match status" value="1"/>
</dbReference>
<dbReference type="InterPro" id="IPR023827">
    <property type="entry name" value="Peptidase_S8_Asp-AS"/>
</dbReference>
<feature type="chain" id="PRO_5046286996" evidence="7">
    <location>
        <begin position="25"/>
        <end position="377"/>
    </location>
</feature>
<dbReference type="Proteomes" id="UP000678016">
    <property type="component" value="Chromosome"/>
</dbReference>
<dbReference type="PROSITE" id="PS51892">
    <property type="entry name" value="SUBTILASE"/>
    <property type="match status" value="1"/>
</dbReference>
<reference evidence="11" key="1">
    <citation type="submission" date="2021-05" db="EMBL/GenBank/DDBJ databases">
        <title>Direct Submission.</title>
        <authorList>
            <person name="Li K."/>
            <person name="Gao J."/>
        </authorList>
    </citation>
    <scope>NUCLEOTIDE SEQUENCE [LARGE SCALE GENOMIC DNA]</scope>
    <source>
        <strain evidence="11">HDS12</strain>
    </source>
</reference>
<dbReference type="InterPro" id="IPR015500">
    <property type="entry name" value="Peptidase_S8_subtilisin-rel"/>
</dbReference>
<evidence type="ECO:0000256" key="5">
    <source>
        <dbReference type="PROSITE-ProRule" id="PRU01240"/>
    </source>
</evidence>
<protein>
    <submittedName>
        <fullName evidence="10">S8 family peptidase</fullName>
    </submittedName>
</protein>
<sequence length="377" mass="36971">MLGLAAAGALSVPLALSGAVSAGADELAPLHTVGSSATGDYFVVLEDALSAASVTPSSLGISSDQVNHTYDEVVNGYSASLSAQEVRELRGQSGVAYVEEVGVAHTTVTWGQDRIDQEDLPLDGSYGTTGDGAGVSAYIIDSGIDASHPDFGGRASSAFDAYGGDGGDGNGHGTHVAGTIGSATYGVAPAADLFGVKVLDDNGSGSYDDVIAGIDWVAANAGPNAVANMSLGGPASPTLDEAVNGLAASGVFVAVAAGNEGQDAGNTSPGGAEGVTTVGASDATDAAAYFSNHGPSVDIYAPGVDVESTVPGGVTDSYDGTSMASPHVAGAAALYKSVNGDDDQATIQDWLVSNAGVDKLSGVPSGTVNLLLNVQGL</sequence>
<dbReference type="InterPro" id="IPR023828">
    <property type="entry name" value="Peptidase_S8_Ser-AS"/>
</dbReference>
<evidence type="ECO:0000256" key="6">
    <source>
        <dbReference type="RuleBase" id="RU003355"/>
    </source>
</evidence>
<dbReference type="Pfam" id="PF05922">
    <property type="entry name" value="Inhibitor_I9"/>
    <property type="match status" value="1"/>
</dbReference>
<dbReference type="SUPFAM" id="SSF52743">
    <property type="entry name" value="Subtilisin-like"/>
    <property type="match status" value="1"/>
</dbReference>
<dbReference type="InterPro" id="IPR000209">
    <property type="entry name" value="Peptidase_S8/S53_dom"/>
</dbReference>
<dbReference type="Gene3D" id="3.40.50.200">
    <property type="entry name" value="Peptidase S8/S53 domain"/>
    <property type="match status" value="1"/>
</dbReference>
<evidence type="ECO:0000256" key="4">
    <source>
        <dbReference type="ARBA" id="ARBA00022825"/>
    </source>
</evidence>
<feature type="domain" description="Peptidase S8/S53" evidence="8">
    <location>
        <begin position="133"/>
        <end position="358"/>
    </location>
</feature>
<name>A0ABX8CDB2_9ACTN</name>
<evidence type="ECO:0000256" key="2">
    <source>
        <dbReference type="ARBA" id="ARBA00022670"/>
    </source>
</evidence>
<dbReference type="SUPFAM" id="SSF54897">
    <property type="entry name" value="Protease propeptides/inhibitors"/>
    <property type="match status" value="1"/>
</dbReference>
<feature type="active site" description="Charge relay system" evidence="5">
    <location>
        <position position="172"/>
    </location>
</feature>
<evidence type="ECO:0000313" key="10">
    <source>
        <dbReference type="EMBL" id="QUX31604.1"/>
    </source>
</evidence>
<dbReference type="InterPro" id="IPR010259">
    <property type="entry name" value="S8pro/Inhibitor_I9"/>
</dbReference>
<dbReference type="InterPro" id="IPR022398">
    <property type="entry name" value="Peptidase_S8_His-AS"/>
</dbReference>
<feature type="active site" description="Charge relay system" evidence="5">
    <location>
        <position position="322"/>
    </location>
</feature>
<evidence type="ECO:0000259" key="8">
    <source>
        <dbReference type="Pfam" id="PF00082"/>
    </source>
</evidence>
<dbReference type="InterPro" id="IPR050131">
    <property type="entry name" value="Peptidase_S8_subtilisin-like"/>
</dbReference>
<gene>
    <name evidence="10" type="ORF">KGD83_05345</name>
</gene>
<dbReference type="PROSITE" id="PS00136">
    <property type="entry name" value="SUBTILASE_ASP"/>
    <property type="match status" value="1"/>
</dbReference>
<accession>A0ABX8CDB2</accession>
<evidence type="ECO:0000256" key="7">
    <source>
        <dbReference type="SAM" id="SignalP"/>
    </source>
</evidence>
<dbReference type="PROSITE" id="PS00138">
    <property type="entry name" value="SUBTILASE_SER"/>
    <property type="match status" value="1"/>
</dbReference>
<evidence type="ECO:0000313" key="11">
    <source>
        <dbReference type="Proteomes" id="UP000678016"/>
    </source>
</evidence>
<feature type="domain" description="Inhibitor I9" evidence="9">
    <location>
        <begin position="54"/>
        <end position="100"/>
    </location>
</feature>
<keyword evidence="3 5" id="KW-0378">Hydrolase</keyword>
<keyword evidence="7" id="KW-0732">Signal</keyword>
<keyword evidence="2 5" id="KW-0645">Protease</keyword>
<dbReference type="EMBL" id="CP074132">
    <property type="protein sequence ID" value="QUX31604.1"/>
    <property type="molecule type" value="Genomic_DNA"/>
</dbReference>
<dbReference type="PROSITE" id="PS00137">
    <property type="entry name" value="SUBTILASE_HIS"/>
    <property type="match status" value="1"/>
</dbReference>
<dbReference type="PANTHER" id="PTHR43806">
    <property type="entry name" value="PEPTIDASE S8"/>
    <property type="match status" value="1"/>
</dbReference>
<comment type="similarity">
    <text evidence="1 5 6">Belongs to the peptidase S8 family.</text>
</comment>
<evidence type="ECO:0000256" key="3">
    <source>
        <dbReference type="ARBA" id="ARBA00022801"/>
    </source>
</evidence>
<keyword evidence="4 5" id="KW-0720">Serine protease</keyword>
<dbReference type="Gene3D" id="3.30.70.80">
    <property type="entry name" value="Peptidase S8 propeptide/proteinase inhibitor I9"/>
    <property type="match status" value="1"/>
</dbReference>
<dbReference type="InterPro" id="IPR037045">
    <property type="entry name" value="S8pro/Inhibitor_I9_sf"/>
</dbReference>
<feature type="signal peptide" evidence="7">
    <location>
        <begin position="1"/>
        <end position="24"/>
    </location>
</feature>
<evidence type="ECO:0000259" key="9">
    <source>
        <dbReference type="Pfam" id="PF05922"/>
    </source>
</evidence>
<dbReference type="InterPro" id="IPR034193">
    <property type="entry name" value="PCSK9_ProteinaseK-like"/>
</dbReference>
<evidence type="ECO:0000256" key="1">
    <source>
        <dbReference type="ARBA" id="ARBA00011073"/>
    </source>
</evidence>
<proteinExistence type="inferred from homology"/>
<keyword evidence="11" id="KW-1185">Reference proteome</keyword>
<feature type="active site" description="Charge relay system" evidence="5">
    <location>
        <position position="141"/>
    </location>
</feature>
<dbReference type="PRINTS" id="PR00723">
    <property type="entry name" value="SUBTILISIN"/>
</dbReference>